<feature type="compositionally biased region" description="Low complexity" evidence="1">
    <location>
        <begin position="721"/>
        <end position="733"/>
    </location>
</feature>
<gene>
    <name evidence="3" type="ORF">CBR_g519</name>
</gene>
<keyword evidence="4" id="KW-1185">Reference proteome</keyword>
<name>A0A388KBE5_CHABU</name>
<keyword evidence="2" id="KW-0812">Transmembrane</keyword>
<evidence type="ECO:0000256" key="2">
    <source>
        <dbReference type="SAM" id="Phobius"/>
    </source>
</evidence>
<dbReference type="Gramene" id="GBG67382">
    <property type="protein sequence ID" value="GBG67382"/>
    <property type="gene ID" value="CBR_g519"/>
</dbReference>
<proteinExistence type="predicted"/>
<keyword evidence="2" id="KW-0472">Membrane</keyword>
<dbReference type="SUPFAM" id="SSF63825">
    <property type="entry name" value="YWTD domain"/>
    <property type="match status" value="1"/>
</dbReference>
<dbReference type="Proteomes" id="UP000265515">
    <property type="component" value="Unassembled WGS sequence"/>
</dbReference>
<dbReference type="AlphaFoldDB" id="A0A388KBE5"/>
<reference evidence="3 4" key="1">
    <citation type="journal article" date="2018" name="Cell">
        <title>The Chara Genome: Secondary Complexity and Implications for Plant Terrestrialization.</title>
        <authorList>
            <person name="Nishiyama T."/>
            <person name="Sakayama H."/>
            <person name="Vries J.D."/>
            <person name="Buschmann H."/>
            <person name="Saint-Marcoux D."/>
            <person name="Ullrich K.K."/>
            <person name="Haas F.B."/>
            <person name="Vanderstraeten L."/>
            <person name="Becker D."/>
            <person name="Lang D."/>
            <person name="Vosolsobe S."/>
            <person name="Rombauts S."/>
            <person name="Wilhelmsson P.K.I."/>
            <person name="Janitza P."/>
            <person name="Kern R."/>
            <person name="Heyl A."/>
            <person name="Rumpler F."/>
            <person name="Villalobos L.I.A.C."/>
            <person name="Clay J.M."/>
            <person name="Skokan R."/>
            <person name="Toyoda A."/>
            <person name="Suzuki Y."/>
            <person name="Kagoshima H."/>
            <person name="Schijlen E."/>
            <person name="Tajeshwar N."/>
            <person name="Catarino B."/>
            <person name="Hetherington A.J."/>
            <person name="Saltykova A."/>
            <person name="Bonnot C."/>
            <person name="Breuninger H."/>
            <person name="Symeonidi A."/>
            <person name="Radhakrishnan G.V."/>
            <person name="Van Nieuwerburgh F."/>
            <person name="Deforce D."/>
            <person name="Chang C."/>
            <person name="Karol K.G."/>
            <person name="Hedrich R."/>
            <person name="Ulvskov P."/>
            <person name="Glockner G."/>
            <person name="Delwiche C.F."/>
            <person name="Petrasek J."/>
            <person name="Van de Peer Y."/>
            <person name="Friml J."/>
            <person name="Beilby M."/>
            <person name="Dolan L."/>
            <person name="Kohara Y."/>
            <person name="Sugano S."/>
            <person name="Fujiyama A."/>
            <person name="Delaux P.-M."/>
            <person name="Quint M."/>
            <person name="TheiBen G."/>
            <person name="Hagemann M."/>
            <person name="Harholt J."/>
            <person name="Dunand C."/>
            <person name="Zachgo S."/>
            <person name="Langdale J."/>
            <person name="Maumus F."/>
            <person name="Straeten D.V.D."/>
            <person name="Gould S.B."/>
            <person name="Rensing S.A."/>
        </authorList>
    </citation>
    <scope>NUCLEOTIDE SEQUENCE [LARGE SCALE GENOMIC DNA]</scope>
    <source>
        <strain evidence="3 4">S276</strain>
    </source>
</reference>
<evidence type="ECO:0000313" key="3">
    <source>
        <dbReference type="EMBL" id="GBG67382.1"/>
    </source>
</evidence>
<evidence type="ECO:0000313" key="4">
    <source>
        <dbReference type="Proteomes" id="UP000265515"/>
    </source>
</evidence>
<protein>
    <submittedName>
        <fullName evidence="3">Uncharacterized protein</fullName>
    </submittedName>
</protein>
<comment type="caution">
    <text evidence="3">The sequence shown here is derived from an EMBL/GenBank/DDBJ whole genome shotgun (WGS) entry which is preliminary data.</text>
</comment>
<keyword evidence="2" id="KW-1133">Transmembrane helix</keyword>
<feature type="compositionally biased region" description="Low complexity" evidence="1">
    <location>
        <begin position="677"/>
        <end position="699"/>
    </location>
</feature>
<accession>A0A388KBE5</accession>
<feature type="region of interest" description="Disordered" evidence="1">
    <location>
        <begin position="572"/>
        <end position="772"/>
    </location>
</feature>
<feature type="compositionally biased region" description="Low complexity" evidence="1">
    <location>
        <begin position="657"/>
        <end position="668"/>
    </location>
</feature>
<dbReference type="EMBL" id="BFEA01000087">
    <property type="protein sequence ID" value="GBG67382.1"/>
    <property type="molecule type" value="Genomic_DNA"/>
</dbReference>
<evidence type="ECO:0000256" key="1">
    <source>
        <dbReference type="SAM" id="MobiDB-lite"/>
    </source>
</evidence>
<feature type="transmembrane region" description="Helical" evidence="2">
    <location>
        <begin position="82"/>
        <end position="108"/>
    </location>
</feature>
<feature type="compositionally biased region" description="Polar residues" evidence="1">
    <location>
        <begin position="744"/>
        <end position="766"/>
    </location>
</feature>
<sequence>MWEASCHQVGAANRWLPLEVRVEIERLAAMGHQRSDNEGCCPDVPGGCCGDVPGDGHRYVNLLSGRGVNKCSKPAATWKTAATYAVIALLGCCCFAIAVWMTIIGGMVRDGACCRGSATVRVPDRREDNIVRIEPAGESDSLYVHRRQGSKDEDALAVHGTLHMATALGEQVPPSGILSVWETGLIKANRLVLYHTPQLETLTYIEPTEGNHLYCICLIRDLVFPPLRDSLSSVVVFYYVLDERCYPSENATEDERLMSIRKANLTMSSVGESQVTLDLDVITYLWPLAPRTGPRQASPVLWKGYDISSVPVDAFSPVELSRLGTNLVLASQRTSGSGRSHVTFVSTVYGNRSSVDIEADWTEGFAFNPDKTKLYMSDSEDPPRLFSFSLKEGEIPLGDHAWRDEETIFSGGVNGSTNVSSVKFGSRSLTADGKCLYFVDYVSNRVWAANLASNPFNLTLVAGSGEAGRVDGVASRSSFHGLRSVVATSDGCNLFTTEISPPGAVRWLQLDEPCGKARVVVTIASSFNLGLWGLTLHDDGTKLTRYVGSSAGHLFQLEIDRSLLYICESAVTTPPQDSSSAPLLSAPSPIPSRSDAPPSLSSAPTPTPSSDAAIPRQWSSSAEGEPTTTPSSTSPDSESIPAPGSESRGTRPWGSIASPTDLPPSSSTAPPPPPESSLPSEGGPITPSSSTSPDSDSIPAPGSTQPRGSTASPTDTPPPSSTDLPDGASTPSPSNHPPPPFSSDAPTGSHTPPSDTNTLSSTATGKESSHIAANPGNSLALPVTVAVLATVLGVLAVGRLYRM</sequence>
<feature type="compositionally biased region" description="Low complexity" evidence="1">
    <location>
        <begin position="574"/>
        <end position="639"/>
    </location>
</feature>
<organism evidence="3 4">
    <name type="scientific">Chara braunii</name>
    <name type="common">Braun's stonewort</name>
    <dbReference type="NCBI Taxonomy" id="69332"/>
    <lineage>
        <taxon>Eukaryota</taxon>
        <taxon>Viridiplantae</taxon>
        <taxon>Streptophyta</taxon>
        <taxon>Charophyceae</taxon>
        <taxon>Charales</taxon>
        <taxon>Characeae</taxon>
        <taxon>Chara</taxon>
    </lineage>
</organism>
<feature type="transmembrane region" description="Helical" evidence="2">
    <location>
        <begin position="779"/>
        <end position="801"/>
    </location>
</feature>